<proteinExistence type="predicted"/>
<comment type="subcellular location">
    <subcellularLocation>
        <location evidence="1">Membrane</location>
        <topology evidence="1">Multi-pass membrane protein</topology>
    </subcellularLocation>
</comment>
<dbReference type="InterPro" id="IPR011547">
    <property type="entry name" value="SLC26A/SulP_dom"/>
</dbReference>
<evidence type="ECO:0000256" key="2">
    <source>
        <dbReference type="ARBA" id="ARBA00022692"/>
    </source>
</evidence>
<evidence type="ECO:0000256" key="3">
    <source>
        <dbReference type="ARBA" id="ARBA00022989"/>
    </source>
</evidence>
<dbReference type="OrthoDB" id="9771198at2"/>
<keyword evidence="3 5" id="KW-1133">Transmembrane helix</keyword>
<feature type="transmembrane region" description="Helical" evidence="5">
    <location>
        <begin position="370"/>
        <end position="401"/>
    </location>
</feature>
<sequence length="514" mass="55245">MLNYKENFIGRNIKSDVLSGFVVAVALIPEAIGFSFIAGVSPTVGLYTAFILGLITALIGGKPGMISGATGAVAVVLVSLGIQVKASLSPEMLNSLTQSGELSSYILQYILLCAIMAGVIQVIIGILRLGKLIRLVPQPAMYGFVNGLAIVIALAQIPLFRGEGITMYVLVGVTMLIVYFLPKFTDKVPSGLVAIIVITAVVVFFKLQTKNVGDLADISGAFPSFALPNIHLTMQSFLIVLPYAVIVALVGLIESLLTLSVLDEMDNKRGNGNQECIAQGTGNIVCGFFGGMAGCTMIGQSIINFTNGGRGRLSSLTAALLLISFVVALSGYISYIPVAVLAGIMFMVCINTFEWESVNRIRYMPNSDKVVLVAVTVITVFSDLAIAVISGVIISALVFAWKSSQVHSRTHREDDNTKVYEFFGPLFFGSTSSFKSLFDVNYDPDNVILDFANSRVMDISGAEAIDDITKKYLDLGKKVTLKHLSEDCRKILKSAGPYCVFEEIDPTYKLARDV</sequence>
<evidence type="ECO:0000256" key="4">
    <source>
        <dbReference type="ARBA" id="ARBA00023136"/>
    </source>
</evidence>
<feature type="domain" description="STAS" evidence="6">
    <location>
        <begin position="407"/>
        <end position="496"/>
    </location>
</feature>
<dbReference type="Gene3D" id="3.30.750.24">
    <property type="entry name" value="STAS domain"/>
    <property type="match status" value="1"/>
</dbReference>
<dbReference type="InterPro" id="IPR052706">
    <property type="entry name" value="Membrane-Transporter-like"/>
</dbReference>
<name>A0A0B6D6C2_9GAMM</name>
<feature type="transmembrane region" description="Helical" evidence="5">
    <location>
        <begin position="21"/>
        <end position="38"/>
    </location>
</feature>
<dbReference type="PANTHER" id="PTHR43310:SF1">
    <property type="entry name" value="SULFATE TRANSPORTER YBAR-RELATED"/>
    <property type="match status" value="1"/>
</dbReference>
<accession>A0A0B6D6C2</accession>
<feature type="transmembrane region" description="Helical" evidence="5">
    <location>
        <begin position="44"/>
        <end position="61"/>
    </location>
</feature>
<dbReference type="Pfam" id="PF00916">
    <property type="entry name" value="Sulfate_transp"/>
    <property type="match status" value="2"/>
</dbReference>
<dbReference type="EMBL" id="CP009440">
    <property type="protein sequence ID" value="AJI53218.1"/>
    <property type="molecule type" value="Genomic_DNA"/>
</dbReference>
<feature type="transmembrane region" description="Helical" evidence="5">
    <location>
        <begin position="68"/>
        <end position="86"/>
    </location>
</feature>
<dbReference type="PROSITE" id="PS50801">
    <property type="entry name" value="STAS"/>
    <property type="match status" value="1"/>
</dbReference>
<reference evidence="7 8" key="1">
    <citation type="journal article" date="2015" name="Genome Announc.">
        <title>Genome sequencing of 18 francisella strains to aid in assay development and testing.</title>
        <authorList>
            <person name="Johnson S.L."/>
            <person name="Daligault H.E."/>
            <person name="Davenport K.W."/>
            <person name="Coyne S.R."/>
            <person name="Frey K.G."/>
            <person name="Koroleva G.I."/>
            <person name="Broomall S.M."/>
            <person name="Bishop-Lilly K.A."/>
            <person name="Bruce D.C."/>
            <person name="Chertkov O."/>
            <person name="Freitas T."/>
            <person name="Jaissle J."/>
            <person name="Ladner J.T."/>
            <person name="Rosenzweig C.N."/>
            <person name="Gibbons H.S."/>
            <person name="Palacios G.F."/>
            <person name="Redden C.L."/>
            <person name="Xu Y."/>
            <person name="Minogue T.D."/>
            <person name="Chain P.S."/>
        </authorList>
    </citation>
    <scope>NUCLEOTIDE SEQUENCE [LARGE SCALE GENOMIC DNA]</scope>
    <source>
        <strain evidence="7 8">GA01-2794</strain>
    </source>
</reference>
<feature type="transmembrane region" description="Helical" evidence="5">
    <location>
        <begin position="313"/>
        <end position="333"/>
    </location>
</feature>
<keyword evidence="4 5" id="KW-0472">Membrane</keyword>
<dbReference type="STRING" id="28110.KU46_1184"/>
<dbReference type="SUPFAM" id="SSF52091">
    <property type="entry name" value="SpoIIaa-like"/>
    <property type="match status" value="1"/>
</dbReference>
<dbReference type="GO" id="GO:0016020">
    <property type="term" value="C:membrane"/>
    <property type="evidence" value="ECO:0007669"/>
    <property type="project" value="UniProtKB-SubCell"/>
</dbReference>
<gene>
    <name evidence="7" type="ORF">LA55_655</name>
</gene>
<evidence type="ECO:0000313" key="7">
    <source>
        <dbReference type="EMBL" id="AJI53218.1"/>
    </source>
</evidence>
<keyword evidence="2 5" id="KW-0812">Transmembrane</keyword>
<dbReference type="KEGG" id="fpz:LA55_655"/>
<dbReference type="AlphaFoldDB" id="A0A0B6D6C2"/>
<dbReference type="RefSeq" id="WP_044525874.1">
    <property type="nucleotide sequence ID" value="NZ_CP009440.1"/>
</dbReference>
<dbReference type="Proteomes" id="UP000031830">
    <property type="component" value="Chromosome"/>
</dbReference>
<feature type="transmembrane region" description="Helical" evidence="5">
    <location>
        <begin position="237"/>
        <end position="262"/>
    </location>
</feature>
<dbReference type="PANTHER" id="PTHR43310">
    <property type="entry name" value="SULFATE TRANSPORTER YBAR-RELATED"/>
    <property type="match status" value="1"/>
</dbReference>
<dbReference type="InterPro" id="IPR002645">
    <property type="entry name" value="STAS_dom"/>
</dbReference>
<protein>
    <submittedName>
        <fullName evidence="7">Sulfate transporter family protein</fullName>
    </submittedName>
</protein>
<evidence type="ECO:0000256" key="5">
    <source>
        <dbReference type="SAM" id="Phobius"/>
    </source>
</evidence>
<dbReference type="Pfam" id="PF01740">
    <property type="entry name" value="STAS"/>
    <property type="match status" value="1"/>
</dbReference>
<feature type="transmembrane region" description="Helical" evidence="5">
    <location>
        <begin position="139"/>
        <end position="159"/>
    </location>
</feature>
<feature type="transmembrane region" description="Helical" evidence="5">
    <location>
        <begin position="106"/>
        <end position="127"/>
    </location>
</feature>
<dbReference type="CDD" id="cd07042">
    <property type="entry name" value="STAS_SulP_like_sulfate_transporter"/>
    <property type="match status" value="1"/>
</dbReference>
<feature type="transmembrane region" description="Helical" evidence="5">
    <location>
        <begin position="165"/>
        <end position="181"/>
    </location>
</feature>
<evidence type="ECO:0000313" key="8">
    <source>
        <dbReference type="Proteomes" id="UP000031830"/>
    </source>
</evidence>
<feature type="transmembrane region" description="Helical" evidence="5">
    <location>
        <begin position="188"/>
        <end position="207"/>
    </location>
</feature>
<evidence type="ECO:0000256" key="1">
    <source>
        <dbReference type="ARBA" id="ARBA00004141"/>
    </source>
</evidence>
<organism evidence="7 8">
    <name type="scientific">Francisella philomiragia</name>
    <dbReference type="NCBI Taxonomy" id="28110"/>
    <lineage>
        <taxon>Bacteria</taxon>
        <taxon>Pseudomonadati</taxon>
        <taxon>Pseudomonadota</taxon>
        <taxon>Gammaproteobacteria</taxon>
        <taxon>Thiotrichales</taxon>
        <taxon>Francisellaceae</taxon>
        <taxon>Francisella</taxon>
    </lineage>
</organism>
<evidence type="ECO:0000259" key="6">
    <source>
        <dbReference type="PROSITE" id="PS50801"/>
    </source>
</evidence>
<dbReference type="InterPro" id="IPR036513">
    <property type="entry name" value="STAS_dom_sf"/>
</dbReference>